<comment type="subcellular location">
    <subcellularLocation>
        <location evidence="1 9">Cytoplasm</location>
    </subcellularLocation>
</comment>
<dbReference type="PANTHER" id="PTHR30349">
    <property type="entry name" value="PHAGE INTEGRASE-RELATED"/>
    <property type="match status" value="1"/>
</dbReference>
<dbReference type="STRING" id="320497.A0U93_10715"/>
<evidence type="ECO:0000313" key="11">
    <source>
        <dbReference type="Proteomes" id="UP000188604"/>
    </source>
</evidence>
<protein>
    <recommendedName>
        <fullName evidence="9">Tyrosine recombinase XerC</fullName>
    </recommendedName>
</protein>
<dbReference type="PROSITE" id="PS51900">
    <property type="entry name" value="CB"/>
    <property type="match status" value="1"/>
</dbReference>
<evidence type="ECO:0000256" key="8">
    <source>
        <dbReference type="ARBA" id="ARBA00023306"/>
    </source>
</evidence>
<evidence type="ECO:0000256" key="3">
    <source>
        <dbReference type="ARBA" id="ARBA00022618"/>
    </source>
</evidence>
<sequence>MSAAPGRHAEAFLEMLAAERNAAPRTRAAYAADLADFASYSATRGFVGPDALLNADGACVQGYLASLSQSGLSARTSARRLSCLRQFYRFLLREGHRADDPTARERAPKLPDSLPKVLSEDEMRRLLARGTRGHDDPRRDLVSRAALELLYTTGLRISELLSLPNTLPLNKAPMVMVRGKGGRERLVPISEGAREAALALRRHDRDIDSRYLFPGRDPARPLTRQGFDKILYQSAILAGLDPARVTPHVLRHSFASHLLDRGADLRALQMLLGHADIATTQIYTHVLSERLKQLVREHHPLAQQKSG</sequence>
<evidence type="ECO:0000256" key="1">
    <source>
        <dbReference type="ARBA" id="ARBA00004496"/>
    </source>
</evidence>
<evidence type="ECO:0000256" key="9">
    <source>
        <dbReference type="HAMAP-Rule" id="MF_01808"/>
    </source>
</evidence>
<dbReference type="Pfam" id="PF00589">
    <property type="entry name" value="Phage_integrase"/>
    <property type="match status" value="1"/>
</dbReference>
<dbReference type="HAMAP" id="MF_01808">
    <property type="entry name" value="Recomb_XerC_XerD"/>
    <property type="match status" value="1"/>
</dbReference>
<dbReference type="Pfam" id="PF02899">
    <property type="entry name" value="Phage_int_SAM_1"/>
    <property type="match status" value="1"/>
</dbReference>
<feature type="active site" evidence="9">
    <location>
        <position position="248"/>
    </location>
</feature>
<dbReference type="InterPro" id="IPR010998">
    <property type="entry name" value="Integrase_recombinase_N"/>
</dbReference>
<organism evidence="10 11">
    <name type="scientific">Neoasaia chiangmaiensis</name>
    <dbReference type="NCBI Taxonomy" id="320497"/>
    <lineage>
        <taxon>Bacteria</taxon>
        <taxon>Pseudomonadati</taxon>
        <taxon>Pseudomonadota</taxon>
        <taxon>Alphaproteobacteria</taxon>
        <taxon>Acetobacterales</taxon>
        <taxon>Acetobacteraceae</taxon>
        <taxon>Neoasaia</taxon>
    </lineage>
</organism>
<dbReference type="Gene3D" id="1.10.150.130">
    <property type="match status" value="1"/>
</dbReference>
<evidence type="ECO:0000256" key="4">
    <source>
        <dbReference type="ARBA" id="ARBA00022829"/>
    </source>
</evidence>
<keyword evidence="7 9" id="KW-0233">DNA recombination</keyword>
<evidence type="ECO:0000256" key="6">
    <source>
        <dbReference type="ARBA" id="ARBA00023125"/>
    </source>
</evidence>
<dbReference type="AlphaFoldDB" id="A0A1U9KRG1"/>
<dbReference type="EMBL" id="CP014691">
    <property type="protein sequence ID" value="AQS88335.1"/>
    <property type="molecule type" value="Genomic_DNA"/>
</dbReference>
<keyword evidence="3 9" id="KW-0132">Cell division</keyword>
<dbReference type="Gene3D" id="1.10.443.10">
    <property type="entry name" value="Intergrase catalytic core"/>
    <property type="match status" value="1"/>
</dbReference>
<name>A0A1U9KRG1_9PROT</name>
<comment type="subunit">
    <text evidence="9">Forms a cyclic heterotetrameric complex composed of two molecules of XerC and two molecules of XerD.</text>
</comment>
<dbReference type="InterPro" id="IPR023009">
    <property type="entry name" value="Tyrosine_recombinase_XerC/XerD"/>
</dbReference>
<dbReference type="InterPro" id="IPR044068">
    <property type="entry name" value="CB"/>
</dbReference>
<dbReference type="InterPro" id="IPR002104">
    <property type="entry name" value="Integrase_catalytic"/>
</dbReference>
<feature type="active site" evidence="9">
    <location>
        <position position="180"/>
    </location>
</feature>
<dbReference type="NCBIfam" id="NF001399">
    <property type="entry name" value="PRK00283.1"/>
    <property type="match status" value="1"/>
</dbReference>
<feature type="active site" description="O-(3'-phospho-DNA)-tyrosine intermediate" evidence="9">
    <location>
        <position position="283"/>
    </location>
</feature>
<evidence type="ECO:0000256" key="7">
    <source>
        <dbReference type="ARBA" id="ARBA00023172"/>
    </source>
</evidence>
<reference evidence="10 11" key="1">
    <citation type="submission" date="2016-03" db="EMBL/GenBank/DDBJ databases">
        <title>Acetic acid bacteria sequencing.</title>
        <authorList>
            <person name="Brandt J."/>
            <person name="Jakob F."/>
            <person name="Vogel R.F."/>
        </authorList>
    </citation>
    <scope>NUCLEOTIDE SEQUENCE [LARGE SCALE GENOMIC DNA]</scope>
    <source>
        <strain evidence="10 11">NBRC 101099</strain>
    </source>
</reference>
<dbReference type="RefSeq" id="WP_077807360.1">
    <property type="nucleotide sequence ID" value="NZ_BJXS01000003.1"/>
</dbReference>
<dbReference type="GO" id="GO:0009037">
    <property type="term" value="F:tyrosine-based site-specific recombinase activity"/>
    <property type="evidence" value="ECO:0007669"/>
    <property type="project" value="UniProtKB-UniRule"/>
</dbReference>
<dbReference type="GO" id="GO:0003677">
    <property type="term" value="F:DNA binding"/>
    <property type="evidence" value="ECO:0007669"/>
    <property type="project" value="UniProtKB-UniRule"/>
</dbReference>
<feature type="active site" evidence="9">
    <location>
        <position position="274"/>
    </location>
</feature>
<dbReference type="InterPro" id="IPR013762">
    <property type="entry name" value="Integrase-like_cat_sf"/>
</dbReference>
<dbReference type="PANTHER" id="PTHR30349:SF90">
    <property type="entry name" value="TYROSINE RECOMBINASE XERD"/>
    <property type="match status" value="1"/>
</dbReference>
<dbReference type="GO" id="GO:0005737">
    <property type="term" value="C:cytoplasm"/>
    <property type="evidence" value="ECO:0007669"/>
    <property type="project" value="UniProtKB-SubCell"/>
</dbReference>
<feature type="active site" evidence="9">
    <location>
        <position position="156"/>
    </location>
</feature>
<keyword evidence="8 9" id="KW-0131">Cell cycle</keyword>
<keyword evidence="2 9" id="KW-0963">Cytoplasm</keyword>
<dbReference type="Proteomes" id="UP000188604">
    <property type="component" value="Chromosome"/>
</dbReference>
<comment type="similarity">
    <text evidence="9">Belongs to the 'phage' integrase family. XerC subfamily.</text>
</comment>
<keyword evidence="5 9" id="KW-0229">DNA integration</keyword>
<dbReference type="InterPro" id="IPR050090">
    <property type="entry name" value="Tyrosine_recombinase_XerCD"/>
</dbReference>
<comment type="function">
    <text evidence="9">Site-specific tyrosine recombinase, which acts by catalyzing the cutting and rejoining of the recombining DNA molecules. The XerC-XerD complex is essential to convert dimers of the bacterial chromosome into monomers to permit their segregation at cell division. It also contributes to the segregational stability of plasmids.</text>
</comment>
<dbReference type="GO" id="GO:0007059">
    <property type="term" value="P:chromosome segregation"/>
    <property type="evidence" value="ECO:0007669"/>
    <property type="project" value="UniProtKB-UniRule"/>
</dbReference>
<dbReference type="OrthoDB" id="9801717at2"/>
<evidence type="ECO:0000256" key="5">
    <source>
        <dbReference type="ARBA" id="ARBA00022908"/>
    </source>
</evidence>
<proteinExistence type="inferred from homology"/>
<keyword evidence="11" id="KW-1185">Reference proteome</keyword>
<accession>A0A1U9KRG1</accession>
<evidence type="ECO:0000256" key="2">
    <source>
        <dbReference type="ARBA" id="ARBA00022490"/>
    </source>
</evidence>
<keyword evidence="4 9" id="KW-0159">Chromosome partition</keyword>
<evidence type="ECO:0000313" key="10">
    <source>
        <dbReference type="EMBL" id="AQS88335.1"/>
    </source>
</evidence>
<keyword evidence="6 9" id="KW-0238">DNA-binding</keyword>
<dbReference type="GO" id="GO:0051301">
    <property type="term" value="P:cell division"/>
    <property type="evidence" value="ECO:0007669"/>
    <property type="project" value="UniProtKB-KW"/>
</dbReference>
<dbReference type="PROSITE" id="PS51898">
    <property type="entry name" value="TYR_RECOMBINASE"/>
    <property type="match status" value="1"/>
</dbReference>
<dbReference type="GO" id="GO:0006313">
    <property type="term" value="P:DNA transposition"/>
    <property type="evidence" value="ECO:0007669"/>
    <property type="project" value="UniProtKB-UniRule"/>
</dbReference>
<dbReference type="InterPro" id="IPR011010">
    <property type="entry name" value="DNA_brk_join_enz"/>
</dbReference>
<gene>
    <name evidence="9" type="primary">xerC</name>
    <name evidence="10" type="ORF">A0U93_10715</name>
</gene>
<dbReference type="KEGG" id="nch:A0U93_10715"/>
<feature type="active site" evidence="9">
    <location>
        <position position="251"/>
    </location>
</feature>
<dbReference type="InterPro" id="IPR004107">
    <property type="entry name" value="Integrase_SAM-like_N"/>
</dbReference>
<dbReference type="SUPFAM" id="SSF56349">
    <property type="entry name" value="DNA breaking-rejoining enzymes"/>
    <property type="match status" value="1"/>
</dbReference>